<dbReference type="AlphaFoldDB" id="A0AA39MUV3"/>
<sequence length="109" mass="12215">MGDSWVLVGHQGPLALTLMMSMCPFSLILTVPFNPIHISLILELHESSARFLLLPSKINQRNMVGLAKWNSGTLRHRFAACRCRGNRRCCRGYLDSYVTSTGQYSKSGE</sequence>
<dbReference type="Proteomes" id="UP001175211">
    <property type="component" value="Unassembled WGS sequence"/>
</dbReference>
<gene>
    <name evidence="1" type="ORF">EV420DRAFT_875407</name>
</gene>
<name>A0AA39MUV3_ARMTA</name>
<dbReference type="RefSeq" id="XP_060326173.1">
    <property type="nucleotide sequence ID" value="XM_060483834.1"/>
</dbReference>
<dbReference type="EMBL" id="JAUEPS010000044">
    <property type="protein sequence ID" value="KAK0447452.1"/>
    <property type="molecule type" value="Genomic_DNA"/>
</dbReference>
<keyword evidence="2" id="KW-1185">Reference proteome</keyword>
<proteinExistence type="predicted"/>
<comment type="caution">
    <text evidence="1">The sequence shown here is derived from an EMBL/GenBank/DDBJ whole genome shotgun (WGS) entry which is preliminary data.</text>
</comment>
<organism evidence="1 2">
    <name type="scientific">Armillaria tabescens</name>
    <name type="common">Ringless honey mushroom</name>
    <name type="synonym">Agaricus tabescens</name>
    <dbReference type="NCBI Taxonomy" id="1929756"/>
    <lineage>
        <taxon>Eukaryota</taxon>
        <taxon>Fungi</taxon>
        <taxon>Dikarya</taxon>
        <taxon>Basidiomycota</taxon>
        <taxon>Agaricomycotina</taxon>
        <taxon>Agaricomycetes</taxon>
        <taxon>Agaricomycetidae</taxon>
        <taxon>Agaricales</taxon>
        <taxon>Marasmiineae</taxon>
        <taxon>Physalacriaceae</taxon>
        <taxon>Desarmillaria</taxon>
    </lineage>
</organism>
<evidence type="ECO:0000313" key="1">
    <source>
        <dbReference type="EMBL" id="KAK0447452.1"/>
    </source>
</evidence>
<dbReference type="GeneID" id="85367382"/>
<reference evidence="1" key="1">
    <citation type="submission" date="2023-06" db="EMBL/GenBank/DDBJ databases">
        <authorList>
            <consortium name="Lawrence Berkeley National Laboratory"/>
            <person name="Ahrendt S."/>
            <person name="Sahu N."/>
            <person name="Indic B."/>
            <person name="Wong-Bajracharya J."/>
            <person name="Merenyi Z."/>
            <person name="Ke H.-M."/>
            <person name="Monk M."/>
            <person name="Kocsube S."/>
            <person name="Drula E."/>
            <person name="Lipzen A."/>
            <person name="Balint B."/>
            <person name="Henrissat B."/>
            <person name="Andreopoulos B."/>
            <person name="Martin F.M."/>
            <person name="Harder C.B."/>
            <person name="Rigling D."/>
            <person name="Ford K.L."/>
            <person name="Foster G.D."/>
            <person name="Pangilinan J."/>
            <person name="Papanicolaou A."/>
            <person name="Barry K."/>
            <person name="LaButti K."/>
            <person name="Viragh M."/>
            <person name="Koriabine M."/>
            <person name="Yan M."/>
            <person name="Riley R."/>
            <person name="Champramary S."/>
            <person name="Plett K.L."/>
            <person name="Tsai I.J."/>
            <person name="Slot J."/>
            <person name="Sipos G."/>
            <person name="Plett J."/>
            <person name="Nagy L.G."/>
            <person name="Grigoriev I.V."/>
        </authorList>
    </citation>
    <scope>NUCLEOTIDE SEQUENCE</scope>
    <source>
        <strain evidence="1">CCBAS 213</strain>
    </source>
</reference>
<protein>
    <submittedName>
        <fullName evidence="1">Uncharacterized protein</fullName>
    </submittedName>
</protein>
<accession>A0AA39MUV3</accession>
<evidence type="ECO:0000313" key="2">
    <source>
        <dbReference type="Proteomes" id="UP001175211"/>
    </source>
</evidence>